<dbReference type="Gene3D" id="2.60.40.770">
    <property type="match status" value="1"/>
</dbReference>
<dbReference type="FunFam" id="2.60.40.770:FF:000001">
    <property type="entry name" value="NPC intracellular cholesterol transporter 2"/>
    <property type="match status" value="1"/>
</dbReference>
<dbReference type="InterPro" id="IPR003172">
    <property type="entry name" value="ML_dom"/>
</dbReference>
<evidence type="ECO:0000256" key="3">
    <source>
        <dbReference type="ARBA" id="ARBA00022525"/>
    </source>
</evidence>
<comment type="subcellular location">
    <subcellularLocation>
        <location evidence="1">Secreted</location>
    </subcellularLocation>
</comment>
<dbReference type="SMART" id="SM00737">
    <property type="entry name" value="ML"/>
    <property type="match status" value="1"/>
</dbReference>
<comment type="similarity">
    <text evidence="2">Belongs to the NPC2 family.</text>
</comment>
<feature type="signal peptide" evidence="4">
    <location>
        <begin position="1"/>
        <end position="17"/>
    </location>
</feature>
<dbReference type="InterPro" id="IPR014756">
    <property type="entry name" value="Ig_E-set"/>
</dbReference>
<feature type="domain" description="MD-2-related lipid-recognition" evidence="5">
    <location>
        <begin position="20"/>
        <end position="145"/>
    </location>
</feature>
<proteinExistence type="evidence at transcript level"/>
<keyword evidence="3" id="KW-0964">Secreted</keyword>
<accession>U5EYI9</accession>
<organism evidence="6">
    <name type="scientific">Corethrella appendiculata</name>
    <dbReference type="NCBI Taxonomy" id="1370023"/>
    <lineage>
        <taxon>Eukaryota</taxon>
        <taxon>Metazoa</taxon>
        <taxon>Ecdysozoa</taxon>
        <taxon>Arthropoda</taxon>
        <taxon>Hexapoda</taxon>
        <taxon>Insecta</taxon>
        <taxon>Pterygota</taxon>
        <taxon>Neoptera</taxon>
        <taxon>Endopterygota</taxon>
        <taxon>Diptera</taxon>
        <taxon>Nematocera</taxon>
        <taxon>Culicoidea</taxon>
        <taxon>Chaoboridae</taxon>
        <taxon>Corethrella</taxon>
    </lineage>
</organism>
<protein>
    <submittedName>
        <fullName evidence="6">Putative ml domain salivary peptide</fullName>
    </submittedName>
</protein>
<evidence type="ECO:0000259" key="5">
    <source>
        <dbReference type="SMART" id="SM00737"/>
    </source>
</evidence>
<sequence>MLRYLLIAVILPVFVYGQIHTPCNNYDNNAVDVIVENCTKLPCEIENESWINSTILFIAPGNHKQLKTEFAIMLGDFRVPYDLPADKQIGCNWLVGDGCPLVAGQKYNYNFVNKVESPFSNIEIGMEFTLVDENQQTVLCYRSRALILPRSNTGQLILN</sequence>
<keyword evidence="4" id="KW-0732">Signal</keyword>
<dbReference type="GO" id="GO:0005576">
    <property type="term" value="C:extracellular region"/>
    <property type="evidence" value="ECO:0007669"/>
    <property type="project" value="UniProtKB-SubCell"/>
</dbReference>
<evidence type="ECO:0000256" key="4">
    <source>
        <dbReference type="SAM" id="SignalP"/>
    </source>
</evidence>
<reference evidence="6" key="1">
    <citation type="journal article" date="2014" name="Insect Biochem. Mol. Biol.">
        <title>An insight into the sialome of the frog biting fly, Corethrella appendiculata.</title>
        <authorList>
            <person name="Ribeiro J.M.C."/>
            <person name="Chagas A.C."/>
            <person name="Pham V.M."/>
            <person name="Lounibos L.P."/>
            <person name="Calvo E."/>
        </authorList>
    </citation>
    <scope>NUCLEOTIDE SEQUENCE</scope>
    <source>
        <tissue evidence="6">Salivary glands</tissue>
    </source>
</reference>
<evidence type="ECO:0000256" key="1">
    <source>
        <dbReference type="ARBA" id="ARBA00004613"/>
    </source>
</evidence>
<name>U5EYI9_9DIPT</name>
<evidence type="ECO:0000313" key="6">
    <source>
        <dbReference type="EMBL" id="JAB57897.1"/>
    </source>
</evidence>
<evidence type="ECO:0000256" key="2">
    <source>
        <dbReference type="ARBA" id="ARBA00006370"/>
    </source>
</evidence>
<dbReference type="Pfam" id="PF02221">
    <property type="entry name" value="E1_DerP2_DerF2"/>
    <property type="match status" value="1"/>
</dbReference>
<feature type="chain" id="PRO_5004660280" evidence="4">
    <location>
        <begin position="18"/>
        <end position="159"/>
    </location>
</feature>
<dbReference type="EMBL" id="GANO01001974">
    <property type="protein sequence ID" value="JAB57897.1"/>
    <property type="molecule type" value="mRNA"/>
</dbReference>
<dbReference type="SUPFAM" id="SSF81296">
    <property type="entry name" value="E set domains"/>
    <property type="match status" value="1"/>
</dbReference>
<dbReference type="AlphaFoldDB" id="U5EYI9"/>